<comment type="caution">
    <text evidence="3">The sequence shown here is derived from an EMBL/GenBank/DDBJ whole genome shotgun (WGS) entry which is preliminary data.</text>
</comment>
<dbReference type="GO" id="GO:0016020">
    <property type="term" value="C:membrane"/>
    <property type="evidence" value="ECO:0007669"/>
    <property type="project" value="TreeGrafter"/>
</dbReference>
<reference evidence="3 4" key="1">
    <citation type="submission" date="2016-04" db="EMBL/GenBank/DDBJ databases">
        <title>Evolutionary innovation and constraint leading to complex multicellularity in the Ascomycota.</title>
        <authorList>
            <person name="Cisse O."/>
            <person name="Nguyen A."/>
            <person name="Hewitt D.A."/>
            <person name="Jedd G."/>
            <person name="Stajich J.E."/>
        </authorList>
    </citation>
    <scope>NUCLEOTIDE SEQUENCE [LARGE SCALE GENOMIC DNA]</scope>
    <source>
        <strain evidence="3 4">DAH-3</strain>
    </source>
</reference>
<dbReference type="InterPro" id="IPR040108">
    <property type="entry name" value="Laa1/Sip1/HEATR5"/>
</dbReference>
<dbReference type="InterPro" id="IPR057981">
    <property type="entry name" value="TPR_LAA1-like_C"/>
</dbReference>
<keyword evidence="4" id="KW-1185">Reference proteome</keyword>
<dbReference type="GO" id="GO:0030139">
    <property type="term" value="C:endocytic vesicle"/>
    <property type="evidence" value="ECO:0007669"/>
    <property type="project" value="TreeGrafter"/>
</dbReference>
<dbReference type="GO" id="GO:0008104">
    <property type="term" value="P:intracellular protein localization"/>
    <property type="evidence" value="ECO:0007669"/>
    <property type="project" value="TreeGrafter"/>
</dbReference>
<dbReference type="InterPro" id="IPR011989">
    <property type="entry name" value="ARM-like"/>
</dbReference>
<dbReference type="Proteomes" id="UP000186594">
    <property type="component" value="Unassembled WGS sequence"/>
</dbReference>
<dbReference type="GO" id="GO:0005794">
    <property type="term" value="C:Golgi apparatus"/>
    <property type="evidence" value="ECO:0007669"/>
    <property type="project" value="TreeGrafter"/>
</dbReference>
<evidence type="ECO:0000256" key="1">
    <source>
        <dbReference type="ARBA" id="ARBA00008304"/>
    </source>
</evidence>
<dbReference type="InterPro" id="IPR046837">
    <property type="entry name" value="Laa1/Sip1/HEATR5-like_HEAT"/>
</dbReference>
<evidence type="ECO:0000259" key="2">
    <source>
        <dbReference type="Pfam" id="PF25808"/>
    </source>
</evidence>
<organism evidence="3 4">
    <name type="scientific">Neolecta irregularis (strain DAH-3)</name>
    <dbReference type="NCBI Taxonomy" id="1198029"/>
    <lineage>
        <taxon>Eukaryota</taxon>
        <taxon>Fungi</taxon>
        <taxon>Dikarya</taxon>
        <taxon>Ascomycota</taxon>
        <taxon>Taphrinomycotina</taxon>
        <taxon>Neolectales</taxon>
        <taxon>Neolectaceae</taxon>
        <taxon>Neolecta</taxon>
    </lineage>
</organism>
<name>A0A1U7LUJ8_NEOID</name>
<evidence type="ECO:0000313" key="3">
    <source>
        <dbReference type="EMBL" id="OLL26288.1"/>
    </source>
</evidence>
<dbReference type="Pfam" id="PF20210">
    <property type="entry name" value="Laa1_Sip1_HTR5"/>
    <property type="match status" value="1"/>
</dbReference>
<dbReference type="SUPFAM" id="SSF48371">
    <property type="entry name" value="ARM repeat"/>
    <property type="match status" value="1"/>
</dbReference>
<comment type="similarity">
    <text evidence="1">Belongs to the HEATR5 family.</text>
</comment>
<dbReference type="AlphaFoldDB" id="A0A1U7LUJ8"/>
<sequence length="1249" mass="138089">MAAAANTFDSIWTTKDPSLGLTSTVSNYTVKTSDRDIVARHWLSQQFDENFPELLLYTPILQAPEYDFASVLNMLPDGSTLHPLVPPETASIDAAIDIFVQLFPRETDKIQQGVLEQLASYIASPHLDKDPLALVRAFKQKLKSSKTSKSTRTFEFALDLLHVGLMHSDAILRFVSAEALGALCSMGDSALVSSEIQHLTQQIVDNQSPEARAGCALALGYIHQSAGSMTAGLHLQKIFGVLFSLCRDPHPIVHFWAFEGLSLTVESAGISFNSYLMSTLALISSVYTSNTHDPETAEIAMSNIGYTMPLVRSLVRCLNITVGVLGPDLLENSKARKIIQTLIFQLEQVEDPGIRVEIVKTKELVSLFVPGAINIAEYISFLKEGVDNGSARVQFASLKALQQLVNRCAHDVFGPSPSNWHLWDILDKTTHKIQVQEIFNSWIHQTAHLEPVAWIRQCQTVLSNSNTDEAKSLKELADPTLDEETATFAIDTDPGKTTAYTWQTQVFALECIHSVLQLVSQQRPDLMQLDPGNEPQNLVTRVGELVRIAFNSSTAVVPGLRLAGVVLLQDIIRNFKNVQDPDFEDLALLEQYQAQIGSALTPAFSADSTADVAARAIDVCADFIASGVVKDVCKMGRILKFLVSALENCKAETLVIGEMRNLGETAETMLRLAVVSAWAELQIASCTQRHLLDVVRPHLSDLSLLWLQSLADYANLRFGPHSPESSSQPNISLGNEALLHVYDKSWHVLVDAIASLVDRAPDIAARAFGTWGSKYIQTENTSPRPGKIFYILFGLCHETLLTATNRVASSDDSVLRILHVYEKVLRPSICGFEIYQDEIFSETMDLLYRLVSTQRLDFQKVVLKIARNLVVEHPSSHPIRSRRKSEVDVDPRLDFSQDVDQIFELARLTNIVVCANFDITERTSHGEFSPRRLAYNAVIEAPTASLKSMGYQGLDSLVEIIEVFPSVIKVDLYNTVLYVFACLLERSDMDAPILSSLTVVCRHIVTTSIVDPATRQPLELLTRTFLAQIIPYFQRYRYNPTSASIHAAHNALMVSVIVLTTIGDKLLPSSDSSIADFIDAISQGYTSSEVFWKVSLQCTRTILRSASSNPIASEIFNRLLPYLLATVSLYPLSHPTEGFIELVGLIFEDLNISFEKVPFAFAVILPALTACASKPRTSTKDKSTVSAILVTLATSNPNAFKITLSSLEPFQQSQMEELVRTKSGRKRSSAGIMENATPTISLKTNFDFE</sequence>
<dbReference type="Gene3D" id="1.25.10.10">
    <property type="entry name" value="Leucine-rich Repeat Variant"/>
    <property type="match status" value="1"/>
</dbReference>
<dbReference type="OrthoDB" id="192608at2759"/>
<dbReference type="GO" id="GO:0042147">
    <property type="term" value="P:retrograde transport, endosome to Golgi"/>
    <property type="evidence" value="ECO:0007669"/>
    <property type="project" value="TreeGrafter"/>
</dbReference>
<dbReference type="EMBL" id="LXFE01000207">
    <property type="protein sequence ID" value="OLL26288.1"/>
    <property type="molecule type" value="Genomic_DNA"/>
</dbReference>
<gene>
    <name evidence="3" type="ORF">NEOLI_001467</name>
</gene>
<dbReference type="Pfam" id="PF25808">
    <property type="entry name" value="TPR_LAA1_C"/>
    <property type="match status" value="1"/>
</dbReference>
<accession>A0A1U7LUJ8</accession>
<evidence type="ECO:0000313" key="4">
    <source>
        <dbReference type="Proteomes" id="UP000186594"/>
    </source>
</evidence>
<proteinExistence type="inferred from homology"/>
<dbReference type="PANTHER" id="PTHR21663">
    <property type="entry name" value="HYPOTHETICAL HEAT DOMAIN-CONTAINING"/>
    <property type="match status" value="1"/>
</dbReference>
<feature type="domain" description="LAA1-like C-terminal TPR repeats" evidence="2">
    <location>
        <begin position="1070"/>
        <end position="1229"/>
    </location>
</feature>
<dbReference type="STRING" id="1198029.A0A1U7LUJ8"/>
<dbReference type="InterPro" id="IPR016024">
    <property type="entry name" value="ARM-type_fold"/>
</dbReference>
<dbReference type="GO" id="GO:0005829">
    <property type="term" value="C:cytosol"/>
    <property type="evidence" value="ECO:0007669"/>
    <property type="project" value="GOC"/>
</dbReference>
<dbReference type="GO" id="GO:0006897">
    <property type="term" value="P:endocytosis"/>
    <property type="evidence" value="ECO:0007669"/>
    <property type="project" value="TreeGrafter"/>
</dbReference>
<dbReference type="PANTHER" id="PTHR21663:SF0">
    <property type="entry name" value="HEAT REPEAT-CONTAINING PROTEIN 5B"/>
    <property type="match status" value="1"/>
</dbReference>
<protein>
    <submittedName>
        <fullName evidence="3">Pof6 interactor protein 1</fullName>
    </submittedName>
</protein>
<dbReference type="OMA" id="CHETLLT"/>